<sequence length="638" mass="71316">MLQTIREKTTGWIATVIVGLLIIPFAFFGVNNYFSDQAQLWVAMVGEQEISQDTYRQRFEEYRQQTRQMMGERFDPSQLETPEAKRRVLDSLVEESLLRQAARDLGLAVSPRQLQDEIMKIDAFKLDGQFNPQQYRTLLASQGMTPLSFEQRLRDELEVRALPQALGRSTFATAAEVDQYFRMRDQKRDLRYVELPAPADEAIGEPDQAALEAYHAEHADKYRSEEKVSIEYLVVDPAGVEVPTSVDEDSLRERYEEQKARFTEIEQRLASHILIKVPEDAPAEEQMAAQARAKALVEQARAEGADFAALAREHSEDIGSKATGGDLGWIESGLTDPAFESALFAMEPGSISEPVKTSEGWHVIQLRELRPGDVKPFEAVRDEVEAEYLAGERERVISERAGRLVDITYRDPTTLAPAANELGLEIQTAGPFGRFGGEDPLSSHPEVLKAAFQARLIREKTSSDPIDLGDGRTMVLRVSEHQPSVPMALEEVRDQVAADWRRDRSRQLADQAAEALMAKWTGEATLESIATEAGLEVKTADDLTRNGSGIDPQLVEAAFEMPRPTDLAPQRQVVELGAGRRALLEVTDVTDGDPSTVAPAERQSMQDQLAQTQAATEVRELIELLKTRYEVKLAEQRL</sequence>
<reference evidence="15" key="1">
    <citation type="submission" date="2022-04" db="EMBL/GenBank/DDBJ databases">
        <title>Lysobacter sp. CAU 1642 isolated from sea sand.</title>
        <authorList>
            <person name="Kim W."/>
        </authorList>
    </citation>
    <scope>NUCLEOTIDE SEQUENCE</scope>
    <source>
        <strain evidence="15">CAU 1642</strain>
    </source>
</reference>
<evidence type="ECO:0000259" key="14">
    <source>
        <dbReference type="PROSITE" id="PS50198"/>
    </source>
</evidence>
<evidence type="ECO:0000256" key="8">
    <source>
        <dbReference type="ARBA" id="ARBA00038408"/>
    </source>
</evidence>
<dbReference type="PROSITE" id="PS50198">
    <property type="entry name" value="PPIC_PPIASE_2"/>
    <property type="match status" value="1"/>
</dbReference>
<evidence type="ECO:0000256" key="3">
    <source>
        <dbReference type="ARBA" id="ARBA00022519"/>
    </source>
</evidence>
<evidence type="ECO:0000256" key="9">
    <source>
        <dbReference type="ARBA" id="ARBA00040743"/>
    </source>
</evidence>
<keyword evidence="12" id="KW-0175">Coiled coil</keyword>
<dbReference type="Proteomes" id="UP001431449">
    <property type="component" value="Unassembled WGS sequence"/>
</dbReference>
<evidence type="ECO:0000256" key="11">
    <source>
        <dbReference type="PROSITE-ProRule" id="PRU00278"/>
    </source>
</evidence>
<keyword evidence="16" id="KW-1185">Reference proteome</keyword>
<keyword evidence="6 13" id="KW-0472">Membrane</keyword>
<keyword evidence="5 13" id="KW-1133">Transmembrane helix</keyword>
<evidence type="ECO:0000256" key="12">
    <source>
        <dbReference type="SAM" id="Coils"/>
    </source>
</evidence>
<comment type="caution">
    <text evidence="15">The sequence shown here is derived from an EMBL/GenBank/DDBJ whole genome shotgun (WGS) entry which is preliminary data.</text>
</comment>
<comment type="similarity">
    <text evidence="8">Belongs to the PpiD chaperone family.</text>
</comment>
<dbReference type="Pfam" id="PF13624">
    <property type="entry name" value="SurA_N_3"/>
    <property type="match status" value="1"/>
</dbReference>
<dbReference type="RefSeq" id="WP_248211608.1">
    <property type="nucleotide sequence ID" value="NZ_JALNMH010000022.1"/>
</dbReference>
<dbReference type="PANTHER" id="PTHR47529">
    <property type="entry name" value="PEPTIDYL-PROLYL CIS-TRANS ISOMERASE D"/>
    <property type="match status" value="1"/>
</dbReference>
<keyword evidence="3" id="KW-0997">Cell inner membrane</keyword>
<evidence type="ECO:0000313" key="15">
    <source>
        <dbReference type="EMBL" id="MCK7595571.1"/>
    </source>
</evidence>
<evidence type="ECO:0000256" key="5">
    <source>
        <dbReference type="ARBA" id="ARBA00022989"/>
    </source>
</evidence>
<protein>
    <recommendedName>
        <fullName evidence="9">Periplasmic chaperone PpiD</fullName>
    </recommendedName>
    <alternativeName>
        <fullName evidence="10">Periplasmic folding chaperone</fullName>
    </alternativeName>
</protein>
<evidence type="ECO:0000313" key="16">
    <source>
        <dbReference type="Proteomes" id="UP001431449"/>
    </source>
</evidence>
<evidence type="ECO:0000256" key="13">
    <source>
        <dbReference type="SAM" id="Phobius"/>
    </source>
</evidence>
<evidence type="ECO:0000256" key="6">
    <source>
        <dbReference type="ARBA" id="ARBA00023136"/>
    </source>
</evidence>
<evidence type="ECO:0000256" key="10">
    <source>
        <dbReference type="ARBA" id="ARBA00042775"/>
    </source>
</evidence>
<keyword evidence="2" id="KW-1003">Cell membrane</keyword>
<feature type="coiled-coil region" evidence="12">
    <location>
        <begin position="248"/>
        <end position="303"/>
    </location>
</feature>
<dbReference type="InterPro" id="IPR023058">
    <property type="entry name" value="PPIase_PpiC_CS"/>
</dbReference>
<feature type="domain" description="PpiC" evidence="14">
    <location>
        <begin position="265"/>
        <end position="368"/>
    </location>
</feature>
<dbReference type="Pfam" id="PF00639">
    <property type="entry name" value="Rotamase"/>
    <property type="match status" value="1"/>
</dbReference>
<accession>A0ABT0GLZ3</accession>
<dbReference type="InterPro" id="IPR046357">
    <property type="entry name" value="PPIase_dom_sf"/>
</dbReference>
<gene>
    <name evidence="15" type="ORF">M0G41_18105</name>
</gene>
<dbReference type="Gene3D" id="1.10.4030.10">
    <property type="entry name" value="Porin chaperone SurA, peptide-binding domain"/>
    <property type="match status" value="1"/>
</dbReference>
<keyword evidence="11" id="KW-0413">Isomerase</keyword>
<evidence type="ECO:0000256" key="7">
    <source>
        <dbReference type="ARBA" id="ARBA00023186"/>
    </source>
</evidence>
<dbReference type="EMBL" id="JALNMH010000022">
    <property type="protein sequence ID" value="MCK7595571.1"/>
    <property type="molecule type" value="Genomic_DNA"/>
</dbReference>
<feature type="transmembrane region" description="Helical" evidence="13">
    <location>
        <begin position="12"/>
        <end position="30"/>
    </location>
</feature>
<comment type="subcellular location">
    <subcellularLocation>
        <location evidence="1">Cell inner membrane</location>
        <topology evidence="1">Single-pass type II membrane protein</topology>
        <orientation evidence="1">Periplasmic side</orientation>
    </subcellularLocation>
</comment>
<organism evidence="15 16">
    <name type="scientific">Pseudomarimonas salicorniae</name>
    <dbReference type="NCBI Taxonomy" id="2933270"/>
    <lineage>
        <taxon>Bacteria</taxon>
        <taxon>Pseudomonadati</taxon>
        <taxon>Pseudomonadota</taxon>
        <taxon>Gammaproteobacteria</taxon>
        <taxon>Lysobacterales</taxon>
        <taxon>Lysobacteraceae</taxon>
        <taxon>Pseudomarimonas</taxon>
    </lineage>
</organism>
<dbReference type="InterPro" id="IPR052029">
    <property type="entry name" value="PpiD_chaperone"/>
</dbReference>
<dbReference type="SUPFAM" id="SSF109998">
    <property type="entry name" value="Triger factor/SurA peptide-binding domain-like"/>
    <property type="match status" value="1"/>
</dbReference>
<evidence type="ECO:0000256" key="2">
    <source>
        <dbReference type="ARBA" id="ARBA00022475"/>
    </source>
</evidence>
<dbReference type="PANTHER" id="PTHR47529:SF1">
    <property type="entry name" value="PERIPLASMIC CHAPERONE PPID"/>
    <property type="match status" value="1"/>
</dbReference>
<dbReference type="InterPro" id="IPR027304">
    <property type="entry name" value="Trigger_fact/SurA_dom_sf"/>
</dbReference>
<dbReference type="InterPro" id="IPR000297">
    <property type="entry name" value="PPIase_PpiC"/>
</dbReference>
<evidence type="ECO:0000256" key="4">
    <source>
        <dbReference type="ARBA" id="ARBA00022692"/>
    </source>
</evidence>
<dbReference type="SUPFAM" id="SSF54534">
    <property type="entry name" value="FKBP-like"/>
    <property type="match status" value="1"/>
</dbReference>
<proteinExistence type="inferred from homology"/>
<dbReference type="Gene3D" id="3.10.50.40">
    <property type="match status" value="1"/>
</dbReference>
<evidence type="ECO:0000256" key="1">
    <source>
        <dbReference type="ARBA" id="ARBA00004382"/>
    </source>
</evidence>
<dbReference type="PROSITE" id="PS01096">
    <property type="entry name" value="PPIC_PPIASE_1"/>
    <property type="match status" value="1"/>
</dbReference>
<name>A0ABT0GLZ3_9GAMM</name>
<keyword evidence="4 13" id="KW-0812">Transmembrane</keyword>
<keyword evidence="11" id="KW-0697">Rotamase</keyword>
<keyword evidence="7" id="KW-0143">Chaperone</keyword>